<dbReference type="EMBL" id="JAYRBN010000037">
    <property type="protein sequence ID" value="KAL2746604.1"/>
    <property type="molecule type" value="Genomic_DNA"/>
</dbReference>
<protein>
    <submittedName>
        <fullName evidence="1">Uncharacterized protein</fullName>
    </submittedName>
</protein>
<comment type="caution">
    <text evidence="1">The sequence shown here is derived from an EMBL/GenBank/DDBJ whole genome shotgun (WGS) entry which is preliminary data.</text>
</comment>
<name>A0ABD2CNB4_VESMC</name>
<evidence type="ECO:0000313" key="1">
    <source>
        <dbReference type="EMBL" id="KAL2746604.1"/>
    </source>
</evidence>
<sequence>MIALCLTPALNSEYDTNIDISINDFVESSVKLLRTFRETRNRNGIVRVKIVVSFTIKLAVVSLPVSNKSERPQTAGISSPYSRWRLAREESSPDEQQNEVGSRVFVRVQGECTSFERIIQLPIPSFELQKHRSVEPPCRILRDHLSVSIRGMPEGRLTRHNVKELCICKVK</sequence>
<dbReference type="AlphaFoldDB" id="A0ABD2CNB4"/>
<dbReference type="Proteomes" id="UP001607303">
    <property type="component" value="Unassembled WGS sequence"/>
</dbReference>
<keyword evidence="2" id="KW-1185">Reference proteome</keyword>
<evidence type="ECO:0000313" key="2">
    <source>
        <dbReference type="Proteomes" id="UP001607303"/>
    </source>
</evidence>
<gene>
    <name evidence="1" type="ORF">V1477_004974</name>
</gene>
<proteinExistence type="predicted"/>
<accession>A0ABD2CNB4</accession>
<reference evidence="1 2" key="1">
    <citation type="journal article" date="2024" name="Ann. Entomol. Soc. Am.">
        <title>Genomic analyses of the southern and eastern yellowjacket wasps (Hymenoptera: Vespidae) reveal evolutionary signatures of social life.</title>
        <authorList>
            <person name="Catto M.A."/>
            <person name="Caine P.B."/>
            <person name="Orr S.E."/>
            <person name="Hunt B.G."/>
            <person name="Goodisman M.A.D."/>
        </authorList>
    </citation>
    <scope>NUCLEOTIDE SEQUENCE [LARGE SCALE GENOMIC DNA]</scope>
    <source>
        <strain evidence="1">232</strain>
        <tissue evidence="1">Head and thorax</tissue>
    </source>
</reference>
<organism evidence="1 2">
    <name type="scientific">Vespula maculifrons</name>
    <name type="common">Eastern yellow jacket</name>
    <name type="synonym">Wasp</name>
    <dbReference type="NCBI Taxonomy" id="7453"/>
    <lineage>
        <taxon>Eukaryota</taxon>
        <taxon>Metazoa</taxon>
        <taxon>Ecdysozoa</taxon>
        <taxon>Arthropoda</taxon>
        <taxon>Hexapoda</taxon>
        <taxon>Insecta</taxon>
        <taxon>Pterygota</taxon>
        <taxon>Neoptera</taxon>
        <taxon>Endopterygota</taxon>
        <taxon>Hymenoptera</taxon>
        <taxon>Apocrita</taxon>
        <taxon>Aculeata</taxon>
        <taxon>Vespoidea</taxon>
        <taxon>Vespidae</taxon>
        <taxon>Vespinae</taxon>
        <taxon>Vespula</taxon>
    </lineage>
</organism>